<feature type="transmembrane region" description="Helical" evidence="3">
    <location>
        <begin position="286"/>
        <end position="305"/>
    </location>
</feature>
<comment type="caution">
    <text evidence="4">The sequence shown here is derived from an EMBL/GenBank/DDBJ whole genome shotgun (WGS) entry which is preliminary data.</text>
</comment>
<feature type="coiled-coil region" evidence="1">
    <location>
        <begin position="108"/>
        <end position="135"/>
    </location>
</feature>
<feature type="transmembrane region" description="Helical" evidence="3">
    <location>
        <begin position="311"/>
        <end position="333"/>
    </location>
</feature>
<sequence length="510" mass="52757">MAGNAVTLTFAGDASALEKASQRAQQATTGVGDAAARAGADITKAGGAARDYTDRMSRLGSAATGMSTAIGDAGGTVSALAALQNRGADRAQAQARALADVEQAGLDAEQALGDLRQAQLDLNQAQLDAKQAGLDAEQALIDQKQAGLDAAAAQEAYNDAVKKHGKDSDEAKQAALDLSQAQQDLKQAGLDAEQAQADLSQANEDAAQAGRDMAQANRDAKDAQLNLNDAQKAADPSTLTRWGSEIELVSTAAMGLVGTVNLLAMANQAVSISAMRAAAATTASRIAAVAGAVATGVATAAQWAWNLAMSANPIGLIVLAIGALVGAIVWVATKTTWFQDSWRWIWSKIGEPVKAAWDWIKRVGGTALDYYLSMPGRIWGAFKKIGGYVSAPFRAGFNAVSTAWNNTVGRLSWTVPGWVPFLSGKTVSAPQLPTFHSGGTIPGRPGENVLAVLQAGERVSSPSASRGDGVVVLRVDANDRRVGALLVELLRPEIGRMGGDVQRVLGPRNA</sequence>
<evidence type="ECO:0000256" key="1">
    <source>
        <dbReference type="SAM" id="Coils"/>
    </source>
</evidence>
<accession>A0A136PTW4</accession>
<evidence type="ECO:0008006" key="6">
    <source>
        <dbReference type="Google" id="ProtNLM"/>
    </source>
</evidence>
<keyword evidence="5" id="KW-1185">Reference proteome</keyword>
<keyword evidence="3" id="KW-1133">Transmembrane helix</keyword>
<feature type="transmembrane region" description="Helical" evidence="3">
    <location>
        <begin position="248"/>
        <end position="266"/>
    </location>
</feature>
<evidence type="ECO:0000256" key="3">
    <source>
        <dbReference type="SAM" id="Phobius"/>
    </source>
</evidence>
<gene>
    <name evidence="4" type="ORF">AWW66_10950</name>
</gene>
<protein>
    <recommendedName>
        <fullName evidence="6">Phage tail tape measure protein</fullName>
    </recommendedName>
</protein>
<dbReference type="Proteomes" id="UP000070620">
    <property type="component" value="Unassembled WGS sequence"/>
</dbReference>
<keyword evidence="1" id="KW-0175">Coiled coil</keyword>
<dbReference type="EMBL" id="LRQV01000029">
    <property type="protein sequence ID" value="KXK61951.1"/>
    <property type="molecule type" value="Genomic_DNA"/>
</dbReference>
<dbReference type="RefSeq" id="WP_067363703.1">
    <property type="nucleotide sequence ID" value="NZ_JBIUBN010000011.1"/>
</dbReference>
<keyword evidence="3" id="KW-0472">Membrane</keyword>
<evidence type="ECO:0000313" key="5">
    <source>
        <dbReference type="Proteomes" id="UP000070620"/>
    </source>
</evidence>
<dbReference type="AlphaFoldDB" id="A0A136PTW4"/>
<evidence type="ECO:0000256" key="2">
    <source>
        <dbReference type="SAM" id="MobiDB-lite"/>
    </source>
</evidence>
<name>A0A136PTW4_9ACTN</name>
<proteinExistence type="predicted"/>
<organism evidence="4 5">
    <name type="scientific">Micromonospora rosaria</name>
    <dbReference type="NCBI Taxonomy" id="47874"/>
    <lineage>
        <taxon>Bacteria</taxon>
        <taxon>Bacillati</taxon>
        <taxon>Actinomycetota</taxon>
        <taxon>Actinomycetes</taxon>
        <taxon>Micromonosporales</taxon>
        <taxon>Micromonosporaceae</taxon>
        <taxon>Micromonospora</taxon>
    </lineage>
</organism>
<dbReference type="OrthoDB" id="3765294at2"/>
<feature type="region of interest" description="Disordered" evidence="2">
    <location>
        <begin position="185"/>
        <end position="217"/>
    </location>
</feature>
<keyword evidence="3" id="KW-0812">Transmembrane</keyword>
<evidence type="ECO:0000313" key="4">
    <source>
        <dbReference type="EMBL" id="KXK61951.1"/>
    </source>
</evidence>
<reference evidence="4 5" key="1">
    <citation type="submission" date="2016-01" db="EMBL/GenBank/DDBJ databases">
        <title>Whole genome sequence and analysis of Micromonospora rosaria DSM 803, which can produce antibacterial substance rosamicin.</title>
        <authorList>
            <person name="Yang H."/>
            <person name="He X."/>
            <person name="Zhu D."/>
        </authorList>
    </citation>
    <scope>NUCLEOTIDE SEQUENCE [LARGE SCALE GENOMIC DNA]</scope>
    <source>
        <strain evidence="4 5">DSM 803</strain>
    </source>
</reference>